<evidence type="ECO:0000313" key="3">
    <source>
        <dbReference type="Proteomes" id="UP000291101"/>
    </source>
</evidence>
<dbReference type="OrthoDB" id="1698584at2"/>
<dbReference type="AlphaFoldDB" id="A0A4V1RR14"/>
<evidence type="ECO:0000313" key="2">
    <source>
        <dbReference type="EMBL" id="RYC14767.1"/>
    </source>
</evidence>
<feature type="region of interest" description="Disordered" evidence="1">
    <location>
        <begin position="1"/>
        <end position="38"/>
    </location>
</feature>
<proteinExistence type="predicted"/>
<evidence type="ECO:0000256" key="1">
    <source>
        <dbReference type="SAM" id="MobiDB-lite"/>
    </source>
</evidence>
<organism evidence="2 3">
    <name type="scientific">Nocardioides zhouii</name>
    <dbReference type="NCBI Taxonomy" id="1168729"/>
    <lineage>
        <taxon>Bacteria</taxon>
        <taxon>Bacillati</taxon>
        <taxon>Actinomycetota</taxon>
        <taxon>Actinomycetes</taxon>
        <taxon>Propionibacteriales</taxon>
        <taxon>Nocardioidaceae</taxon>
        <taxon>Nocardioides</taxon>
    </lineage>
</organism>
<dbReference type="EMBL" id="SDWV01000001">
    <property type="protein sequence ID" value="RYC14767.1"/>
    <property type="molecule type" value="Genomic_DNA"/>
</dbReference>
<dbReference type="Proteomes" id="UP000291101">
    <property type="component" value="Unassembled WGS sequence"/>
</dbReference>
<reference evidence="2 3" key="1">
    <citation type="submission" date="2019-01" db="EMBL/GenBank/DDBJ databases">
        <title>Novel species of Nocardioides.</title>
        <authorList>
            <person name="Liu Q."/>
            <person name="X Y.-H."/>
        </authorList>
    </citation>
    <scope>NUCLEOTIDE SEQUENCE [LARGE SCALE GENOMIC DNA]</scope>
    <source>
        <strain evidence="2 3">HLT2-9</strain>
    </source>
</reference>
<comment type="caution">
    <text evidence="2">The sequence shown here is derived from an EMBL/GenBank/DDBJ whole genome shotgun (WGS) entry which is preliminary data.</text>
</comment>
<keyword evidence="3" id="KW-1185">Reference proteome</keyword>
<accession>A0A4V1RR14</accession>
<gene>
    <name evidence="2" type="ORF">EUA94_01190</name>
</gene>
<dbReference type="RefSeq" id="WP_129423871.1">
    <property type="nucleotide sequence ID" value="NZ_SDWV01000001.1"/>
</dbReference>
<name>A0A4V1RR14_9ACTN</name>
<sequence>MASIKGRYEYDDDDLTPGKKKEGGLHQNLFDSEGNLKGSARFIPDERQDDSELEPVFAYEPVSVYDEEYERRREREREENAELVAKVVILLVAVATPHAKRLWHEKARPAIEARRARKAERKSKKAARKAVKEAAKHPIVLEAMVVDSGQELAVAEEVYRTDMSSAEAQARYLAALAARAFSEEQIKLVSNANIVDGEALGELQRTLAELPPQQVKGIIEALEANPSVLTGDLLTELGKLLGLDRVETDPDPIEQRSDR</sequence>
<protein>
    <submittedName>
        <fullName evidence="2">Uncharacterized protein</fullName>
    </submittedName>
</protein>